<evidence type="ECO:0000256" key="8">
    <source>
        <dbReference type="ARBA" id="ARBA00047481"/>
    </source>
</evidence>
<dbReference type="GO" id="GO:0004400">
    <property type="term" value="F:histidinol-phosphate transaminase activity"/>
    <property type="evidence" value="ECO:0007669"/>
    <property type="project" value="UniProtKB-UniRule"/>
</dbReference>
<keyword evidence="6 9" id="KW-0808">Transferase</keyword>
<gene>
    <name evidence="9" type="primary">hisC</name>
    <name evidence="11" type="ORF">HY618_05490</name>
</gene>
<comment type="pathway">
    <text evidence="2 9">Amino-acid biosynthesis; L-histidine biosynthesis; L-histidine from 5-phospho-alpha-D-ribose 1-diphosphate: step 7/9.</text>
</comment>
<evidence type="ECO:0000259" key="10">
    <source>
        <dbReference type="Pfam" id="PF00155"/>
    </source>
</evidence>
<comment type="cofactor">
    <cofactor evidence="1 9">
        <name>pyridoxal 5'-phosphate</name>
        <dbReference type="ChEBI" id="CHEBI:597326"/>
    </cofactor>
</comment>
<evidence type="ECO:0000256" key="1">
    <source>
        <dbReference type="ARBA" id="ARBA00001933"/>
    </source>
</evidence>
<organism evidence="11 12">
    <name type="scientific">Tectimicrobiota bacterium</name>
    <dbReference type="NCBI Taxonomy" id="2528274"/>
    <lineage>
        <taxon>Bacteria</taxon>
        <taxon>Pseudomonadati</taxon>
        <taxon>Nitrospinota/Tectimicrobiota group</taxon>
        <taxon>Candidatus Tectimicrobiota</taxon>
    </lineage>
</organism>
<dbReference type="InterPro" id="IPR015424">
    <property type="entry name" value="PyrdxlP-dep_Trfase"/>
</dbReference>
<proteinExistence type="inferred from homology"/>
<evidence type="ECO:0000256" key="7">
    <source>
        <dbReference type="ARBA" id="ARBA00022898"/>
    </source>
</evidence>
<comment type="caution">
    <text evidence="11">The sequence shown here is derived from an EMBL/GenBank/DDBJ whole genome shotgun (WGS) entry which is preliminary data.</text>
</comment>
<keyword evidence="7 9" id="KW-0663">Pyridoxal phosphate</keyword>
<reference evidence="11" key="1">
    <citation type="submission" date="2020-07" db="EMBL/GenBank/DDBJ databases">
        <title>Huge and variable diversity of episymbiotic CPR bacteria and DPANN archaea in groundwater ecosystems.</title>
        <authorList>
            <person name="He C.Y."/>
            <person name="Keren R."/>
            <person name="Whittaker M."/>
            <person name="Farag I.F."/>
            <person name="Doudna J."/>
            <person name="Cate J.H.D."/>
            <person name="Banfield J.F."/>
        </authorList>
    </citation>
    <scope>NUCLEOTIDE SEQUENCE</scope>
    <source>
        <strain evidence="11">NC_groundwater_1370_Ag_S-0.2um_69_93</strain>
    </source>
</reference>
<feature type="modified residue" description="N6-(pyridoxal phosphate)lysine" evidence="9">
    <location>
        <position position="229"/>
    </location>
</feature>
<dbReference type="CDD" id="cd00609">
    <property type="entry name" value="AAT_like"/>
    <property type="match status" value="1"/>
</dbReference>
<dbReference type="InterPro" id="IPR015422">
    <property type="entry name" value="PyrdxlP-dep_Trfase_small"/>
</dbReference>
<feature type="domain" description="Aminotransferase class I/classII large" evidence="10">
    <location>
        <begin position="39"/>
        <end position="360"/>
    </location>
</feature>
<dbReference type="EC" id="2.6.1.9" evidence="9"/>
<dbReference type="InterPro" id="IPR004839">
    <property type="entry name" value="Aminotransferase_I/II_large"/>
</dbReference>
<keyword evidence="5 9" id="KW-0032">Aminotransferase</keyword>
<dbReference type="Gene3D" id="3.40.640.10">
    <property type="entry name" value="Type I PLP-dependent aspartate aminotransferase-like (Major domain)"/>
    <property type="match status" value="1"/>
</dbReference>
<evidence type="ECO:0000256" key="3">
    <source>
        <dbReference type="ARBA" id="ARBA00007970"/>
    </source>
</evidence>
<keyword evidence="9" id="KW-0028">Amino-acid biosynthesis</keyword>
<dbReference type="InterPro" id="IPR004838">
    <property type="entry name" value="NHTrfase_class1_PyrdxlP-BS"/>
</dbReference>
<dbReference type="Pfam" id="PF00155">
    <property type="entry name" value="Aminotran_1_2"/>
    <property type="match status" value="1"/>
</dbReference>
<comment type="similarity">
    <text evidence="3 9">Belongs to the class-II pyridoxal-phosphate-dependent aminotransferase family. Histidinol-phosphate aminotransferase subfamily.</text>
</comment>
<dbReference type="GO" id="GO:0000105">
    <property type="term" value="P:L-histidine biosynthetic process"/>
    <property type="evidence" value="ECO:0007669"/>
    <property type="project" value="UniProtKB-UniRule"/>
</dbReference>
<accession>A0A932ZSZ5</accession>
<protein>
    <recommendedName>
        <fullName evidence="9">Histidinol-phosphate aminotransferase</fullName>
        <ecNumber evidence="9">2.6.1.9</ecNumber>
    </recommendedName>
    <alternativeName>
        <fullName evidence="9">Imidazole acetol-phosphate transaminase</fullName>
    </alternativeName>
</protein>
<dbReference type="InterPro" id="IPR015421">
    <property type="entry name" value="PyrdxlP-dep_Trfase_major"/>
</dbReference>
<dbReference type="EMBL" id="JACQRX010000239">
    <property type="protein sequence ID" value="MBI4251894.1"/>
    <property type="molecule type" value="Genomic_DNA"/>
</dbReference>
<dbReference type="AlphaFoldDB" id="A0A932ZSZ5"/>
<name>A0A932ZSZ5_UNCTE</name>
<comment type="catalytic activity">
    <reaction evidence="8 9">
        <text>L-histidinol phosphate + 2-oxoglutarate = 3-(imidazol-4-yl)-2-oxopropyl phosphate + L-glutamate</text>
        <dbReference type="Rhea" id="RHEA:23744"/>
        <dbReference type="ChEBI" id="CHEBI:16810"/>
        <dbReference type="ChEBI" id="CHEBI:29985"/>
        <dbReference type="ChEBI" id="CHEBI:57766"/>
        <dbReference type="ChEBI" id="CHEBI:57980"/>
        <dbReference type="EC" id="2.6.1.9"/>
    </reaction>
</comment>
<evidence type="ECO:0000256" key="4">
    <source>
        <dbReference type="ARBA" id="ARBA00011738"/>
    </source>
</evidence>
<dbReference type="HAMAP" id="MF_01023">
    <property type="entry name" value="HisC_aminotrans_2"/>
    <property type="match status" value="1"/>
</dbReference>
<evidence type="ECO:0000256" key="5">
    <source>
        <dbReference type="ARBA" id="ARBA00022576"/>
    </source>
</evidence>
<keyword evidence="9" id="KW-0368">Histidine biosynthesis</keyword>
<dbReference type="Proteomes" id="UP000752292">
    <property type="component" value="Unassembled WGS sequence"/>
</dbReference>
<evidence type="ECO:0000256" key="6">
    <source>
        <dbReference type="ARBA" id="ARBA00022679"/>
    </source>
</evidence>
<comment type="subunit">
    <text evidence="4 9">Homodimer.</text>
</comment>
<dbReference type="InterPro" id="IPR005861">
    <property type="entry name" value="HisP_aminotrans"/>
</dbReference>
<dbReference type="SUPFAM" id="SSF53383">
    <property type="entry name" value="PLP-dependent transferases"/>
    <property type="match status" value="1"/>
</dbReference>
<evidence type="ECO:0000313" key="11">
    <source>
        <dbReference type="EMBL" id="MBI4251894.1"/>
    </source>
</evidence>
<dbReference type="PROSITE" id="PS00105">
    <property type="entry name" value="AA_TRANSFER_CLASS_1"/>
    <property type="match status" value="1"/>
</dbReference>
<dbReference type="GO" id="GO:0030170">
    <property type="term" value="F:pyridoxal phosphate binding"/>
    <property type="evidence" value="ECO:0007669"/>
    <property type="project" value="InterPro"/>
</dbReference>
<dbReference type="PANTHER" id="PTHR43643:SF3">
    <property type="entry name" value="HISTIDINOL-PHOSPHATE AMINOTRANSFERASE"/>
    <property type="match status" value="1"/>
</dbReference>
<sequence>MAFDPKALLRRGVESLTPYVPGRTMEEVAREHGLSEGRIVKLASNENALGPSPAALRALQGAAGKLHRYPDSAARDLRAKLAGKLGVKAGQVFVGNGGDDVLSVLARTFLNDGEEVIIPAPTFSPYAHVSRVMGAQVVTSPLRGFRADLGDVRARVTERTKIVFLCSPNNPTGAIVPARDLIPFLEGLPPRVLVLLDEAYGDFVEDPEFPDSVSLAGRHPVIVLRSFSKIYGLAGLRVGFGVGDEGLIGYMDRVREPFNVNLLAQAAAAAALDDEEFRLRAIATVREGRRRLYTAFRRMELDYLESQANFIFVRVGDGDAVFEALMRQGVIVRPGSVFGCPEWVRVTVGLPEEEERLLRALRQALA</sequence>
<dbReference type="Gene3D" id="3.90.1150.10">
    <property type="entry name" value="Aspartate Aminotransferase, domain 1"/>
    <property type="match status" value="1"/>
</dbReference>
<evidence type="ECO:0000313" key="12">
    <source>
        <dbReference type="Proteomes" id="UP000752292"/>
    </source>
</evidence>
<evidence type="ECO:0000256" key="9">
    <source>
        <dbReference type="HAMAP-Rule" id="MF_01023"/>
    </source>
</evidence>
<dbReference type="InterPro" id="IPR050106">
    <property type="entry name" value="HistidinolP_aminotransfase"/>
</dbReference>
<dbReference type="PANTHER" id="PTHR43643">
    <property type="entry name" value="HISTIDINOL-PHOSPHATE AMINOTRANSFERASE 2"/>
    <property type="match status" value="1"/>
</dbReference>
<evidence type="ECO:0000256" key="2">
    <source>
        <dbReference type="ARBA" id="ARBA00005011"/>
    </source>
</evidence>
<dbReference type="NCBIfam" id="TIGR01141">
    <property type="entry name" value="hisC"/>
    <property type="match status" value="1"/>
</dbReference>